<dbReference type="EMBL" id="RDPI01000504">
    <property type="protein sequence ID" value="MBF4376022.1"/>
    <property type="molecule type" value="Genomic_DNA"/>
</dbReference>
<dbReference type="Proteomes" id="UP000722957">
    <property type="component" value="Unassembled WGS sequence"/>
</dbReference>
<evidence type="ECO:0000313" key="6">
    <source>
        <dbReference type="Proteomes" id="UP000726136"/>
    </source>
</evidence>
<keyword evidence="6" id="KW-1185">Reference proteome</keyword>
<proteinExistence type="predicted"/>
<accession>O31008</accession>
<dbReference type="PROSITE" id="PS51186">
    <property type="entry name" value="GNAT"/>
    <property type="match status" value="1"/>
</dbReference>
<gene>
    <name evidence="2" type="primary">orf24x0</name>
    <name evidence="3" type="ORF">EAY07_07240</name>
    <name evidence="4" type="ORF">EAY46_23840</name>
</gene>
<dbReference type="PANTHER" id="PTHR43415:SF3">
    <property type="entry name" value="GNAT-FAMILY ACETYLTRANSFERASE"/>
    <property type="match status" value="1"/>
</dbReference>
<reference evidence="2" key="1">
    <citation type="submission" date="1997-09" db="EMBL/GenBank/DDBJ databases">
        <authorList>
            <person name="Jedani K.E."/>
            <person name="Stroeher U.H."/>
            <person name="Manning P.A."/>
        </authorList>
    </citation>
    <scope>NUCLEOTIDE SEQUENCE</scope>
    <source>
        <strain evidence="2">85-3954-2</strain>
    </source>
</reference>
<dbReference type="InterPro" id="IPR000182">
    <property type="entry name" value="GNAT_dom"/>
</dbReference>
<dbReference type="PANTHER" id="PTHR43415">
    <property type="entry name" value="SPERMIDINE N(1)-ACETYLTRANSFERASE"/>
    <property type="match status" value="1"/>
</dbReference>
<dbReference type="SUPFAM" id="SSF55729">
    <property type="entry name" value="Acyl-CoA N-acyltransferases (Nat)"/>
    <property type="match status" value="1"/>
</dbReference>
<dbReference type="InterPro" id="IPR016181">
    <property type="entry name" value="Acyl_CoA_acyltransferase"/>
</dbReference>
<dbReference type="EMBL" id="RDOM01000013">
    <property type="protein sequence ID" value="MBF4271842.1"/>
    <property type="molecule type" value="Genomic_DNA"/>
</dbReference>
<organism evidence="2">
    <name type="scientific">Vibrio anguillarum</name>
    <name type="common">Listonella anguillarum</name>
    <dbReference type="NCBI Taxonomy" id="55601"/>
    <lineage>
        <taxon>Bacteria</taxon>
        <taxon>Pseudomonadati</taxon>
        <taxon>Pseudomonadota</taxon>
        <taxon>Gammaproteobacteria</taxon>
        <taxon>Vibrionales</taxon>
        <taxon>Vibrionaceae</taxon>
        <taxon>Vibrio</taxon>
    </lineage>
</organism>
<name>O31008_VIBAN</name>
<dbReference type="Pfam" id="PF13420">
    <property type="entry name" value="Acetyltransf_4"/>
    <property type="match status" value="1"/>
</dbReference>
<dbReference type="RefSeq" id="WP_013855760.1">
    <property type="nucleotide sequence ID" value="NZ_CP020534.1"/>
</dbReference>
<dbReference type="Proteomes" id="UP000726136">
    <property type="component" value="Unassembled WGS sequence"/>
</dbReference>
<sequence length="209" mass="24027">MSDFQNTSEKIIENYKNSPEIKVRTGRLGVNLTPITYNDLSKSENIRLLSEWRKASEHAFLKVFEVTDTGTAKWLESGVLHNPLRLMFWVEDSKGRKLGHIGVSSFDSEELSCEVDNVIKSPLCNDKGIFTDVLECLINLVKLEFSPKKIKLRVFSENIKAISLYDRLGFKPIDIVTFTKVVGKDYIEWIESKSDIDRCFLIMELKNDK</sequence>
<protein>
    <submittedName>
        <fullName evidence="3">GNAT family N-acetyltransferase</fullName>
    </submittedName>
    <submittedName>
        <fullName evidence="2">Uncharacterized protein orf24x0</fullName>
    </submittedName>
</protein>
<evidence type="ECO:0000313" key="5">
    <source>
        <dbReference type="Proteomes" id="UP000722957"/>
    </source>
</evidence>
<reference evidence="5 6" key="2">
    <citation type="journal article" date="2021" name="PeerJ">
        <title>Analysis of 44 Vibrio anguillarum genomes reveals high genetic diversity.</title>
        <authorList>
            <person name="Hansen M.J."/>
            <person name="Dalsgaard I."/>
        </authorList>
    </citation>
    <scope>NUCLEOTIDE SEQUENCE [LARGE SCALE GENOMIC DNA]</scope>
    <source>
        <strain evidence="4 6">040915-1/1B</strain>
        <strain evidence="3 5">17-16730-2A</strain>
    </source>
</reference>
<dbReference type="OMA" id="EWIESKS"/>
<evidence type="ECO:0000259" key="1">
    <source>
        <dbReference type="PROSITE" id="PS51186"/>
    </source>
</evidence>
<dbReference type="Gene3D" id="3.40.630.30">
    <property type="match status" value="1"/>
</dbReference>
<evidence type="ECO:0000313" key="2">
    <source>
        <dbReference type="EMBL" id="AAB81625.1"/>
    </source>
</evidence>
<evidence type="ECO:0000313" key="4">
    <source>
        <dbReference type="EMBL" id="MBF4376022.1"/>
    </source>
</evidence>
<dbReference type="KEGG" id="vau:VANGNB10_cI2513c"/>
<dbReference type="AlphaFoldDB" id="O31008"/>
<dbReference type="GO" id="GO:0016747">
    <property type="term" value="F:acyltransferase activity, transferring groups other than amino-acyl groups"/>
    <property type="evidence" value="ECO:0007669"/>
    <property type="project" value="InterPro"/>
</dbReference>
<feature type="domain" description="N-acetyltransferase" evidence="1">
    <location>
        <begin position="44"/>
        <end position="208"/>
    </location>
</feature>
<evidence type="ECO:0000313" key="3">
    <source>
        <dbReference type="EMBL" id="MBF4271842.1"/>
    </source>
</evidence>
<dbReference type="EMBL" id="AF025396">
    <property type="protein sequence ID" value="AAB81625.1"/>
    <property type="molecule type" value="Genomic_DNA"/>
</dbReference>